<accession>A0A7W6D8F6</accession>
<feature type="compositionally biased region" description="Basic and acidic residues" evidence="1">
    <location>
        <begin position="27"/>
        <end position="49"/>
    </location>
</feature>
<evidence type="ECO:0000256" key="1">
    <source>
        <dbReference type="SAM" id="MobiDB-lite"/>
    </source>
</evidence>
<evidence type="ECO:0000313" key="2">
    <source>
        <dbReference type="EMBL" id="MBB3976140.1"/>
    </source>
</evidence>
<name>A0A7W6D8F6_9HYPH</name>
<evidence type="ECO:0000313" key="3">
    <source>
        <dbReference type="Proteomes" id="UP000574761"/>
    </source>
</evidence>
<proteinExistence type="predicted"/>
<sequence>MEKDGKTGGRRREEGKRTAKAQMPESDAVRARAEERKTRLAKTLRDNLARRKQQARARRAGDADETEGLPAAKSDESQS</sequence>
<protein>
    <submittedName>
        <fullName evidence="2">Uncharacterized protein</fullName>
    </submittedName>
</protein>
<feature type="compositionally biased region" description="Basic and acidic residues" evidence="1">
    <location>
        <begin position="1"/>
        <end position="17"/>
    </location>
</feature>
<keyword evidence="3" id="KW-1185">Reference proteome</keyword>
<organism evidence="2 3">
    <name type="scientific">Mycoplana azooxidifex</name>
    <dbReference type="NCBI Taxonomy" id="1636188"/>
    <lineage>
        <taxon>Bacteria</taxon>
        <taxon>Pseudomonadati</taxon>
        <taxon>Pseudomonadota</taxon>
        <taxon>Alphaproteobacteria</taxon>
        <taxon>Hyphomicrobiales</taxon>
        <taxon>Rhizobiaceae</taxon>
        <taxon>Mycoplana</taxon>
    </lineage>
</organism>
<dbReference type="AlphaFoldDB" id="A0A7W6D8F6"/>
<dbReference type="RefSeq" id="WP_183802641.1">
    <property type="nucleotide sequence ID" value="NZ_JACIEE010000003.1"/>
</dbReference>
<feature type="region of interest" description="Disordered" evidence="1">
    <location>
        <begin position="1"/>
        <end position="79"/>
    </location>
</feature>
<dbReference type="Proteomes" id="UP000574761">
    <property type="component" value="Unassembled WGS sequence"/>
</dbReference>
<dbReference type="EMBL" id="JACIEE010000003">
    <property type="protein sequence ID" value="MBB3976140.1"/>
    <property type="molecule type" value="Genomic_DNA"/>
</dbReference>
<reference evidence="2 3" key="1">
    <citation type="submission" date="2020-08" db="EMBL/GenBank/DDBJ databases">
        <title>Genomic Encyclopedia of Type Strains, Phase IV (KMG-IV): sequencing the most valuable type-strain genomes for metagenomic binning, comparative biology and taxonomic classification.</title>
        <authorList>
            <person name="Goeker M."/>
        </authorList>
    </citation>
    <scope>NUCLEOTIDE SEQUENCE [LARGE SCALE GENOMIC DNA]</scope>
    <source>
        <strain evidence="2 3">DSM 100211</strain>
    </source>
</reference>
<comment type="caution">
    <text evidence="2">The sequence shown here is derived from an EMBL/GenBank/DDBJ whole genome shotgun (WGS) entry which is preliminary data.</text>
</comment>
<gene>
    <name evidence="2" type="ORF">GGQ64_001329</name>
</gene>